<keyword evidence="3" id="KW-0238">DNA-binding</keyword>
<reference evidence="7" key="1">
    <citation type="submission" date="2023-08" db="EMBL/GenBank/DDBJ databases">
        <title>Black Yeasts Isolated from many extreme environments.</title>
        <authorList>
            <person name="Coleine C."/>
            <person name="Stajich J.E."/>
            <person name="Selbmann L."/>
        </authorList>
    </citation>
    <scope>NUCLEOTIDE SEQUENCE</scope>
    <source>
        <strain evidence="7">CCFEE 5810</strain>
    </source>
</reference>
<evidence type="ECO:0000313" key="7">
    <source>
        <dbReference type="EMBL" id="KAK5703829.1"/>
    </source>
</evidence>
<dbReference type="AlphaFoldDB" id="A0AAN8A448"/>
<proteinExistence type="predicted"/>
<keyword evidence="4" id="KW-0804">Transcription</keyword>
<dbReference type="PANTHER" id="PTHR47171:SF4">
    <property type="entry name" value="ACETAMIDASE REGULATORY PROTEIN"/>
    <property type="match status" value="1"/>
</dbReference>
<evidence type="ECO:0000256" key="1">
    <source>
        <dbReference type="ARBA" id="ARBA00022833"/>
    </source>
</evidence>
<accession>A0AAN8A448</accession>
<keyword evidence="1" id="KW-0862">Zinc</keyword>
<organism evidence="7 8">
    <name type="scientific">Elasticomyces elasticus</name>
    <dbReference type="NCBI Taxonomy" id="574655"/>
    <lineage>
        <taxon>Eukaryota</taxon>
        <taxon>Fungi</taxon>
        <taxon>Dikarya</taxon>
        <taxon>Ascomycota</taxon>
        <taxon>Pezizomycotina</taxon>
        <taxon>Dothideomycetes</taxon>
        <taxon>Dothideomycetidae</taxon>
        <taxon>Mycosphaerellales</taxon>
        <taxon>Teratosphaeriaceae</taxon>
        <taxon>Elasticomyces</taxon>
    </lineage>
</organism>
<comment type="caution">
    <text evidence="7">The sequence shown here is derived from an EMBL/GenBank/DDBJ whole genome shotgun (WGS) entry which is preliminary data.</text>
</comment>
<dbReference type="EMBL" id="JAVRQU010000004">
    <property type="protein sequence ID" value="KAK5703829.1"/>
    <property type="molecule type" value="Genomic_DNA"/>
</dbReference>
<evidence type="ECO:0000256" key="2">
    <source>
        <dbReference type="ARBA" id="ARBA00023015"/>
    </source>
</evidence>
<dbReference type="PANTHER" id="PTHR47171">
    <property type="entry name" value="FARA-RELATED"/>
    <property type="match status" value="1"/>
</dbReference>
<evidence type="ECO:0000256" key="5">
    <source>
        <dbReference type="ARBA" id="ARBA00023242"/>
    </source>
</evidence>
<dbReference type="Proteomes" id="UP001310594">
    <property type="component" value="Unassembled WGS sequence"/>
</dbReference>
<dbReference type="Pfam" id="PF04082">
    <property type="entry name" value="Fungal_trans"/>
    <property type="match status" value="1"/>
</dbReference>
<keyword evidence="2" id="KW-0805">Transcription regulation</keyword>
<keyword evidence="5" id="KW-0539">Nucleus</keyword>
<evidence type="ECO:0000256" key="3">
    <source>
        <dbReference type="ARBA" id="ARBA00023125"/>
    </source>
</evidence>
<dbReference type="GO" id="GO:0006351">
    <property type="term" value="P:DNA-templated transcription"/>
    <property type="evidence" value="ECO:0007669"/>
    <property type="project" value="InterPro"/>
</dbReference>
<sequence length="518" mass="58369">MPSPQASRDETLNRFYERGIGARHWEVFHEADPIRIVYVGDSTANLHQLVQAEQPANRLHFPFPAIKPLLPWKPDATQTTAGGYLIGAVAQDLASFPTRIVRDSLVQTYFDDIHPCYPVIDEEEFRRQYRDPDDPPPLILFHAVLLAAARISDHPMIAPSRPTVTATLFRRAKALFEARYENDRVHLVQAALLIAWHVEDSDTISSNAYHWIGQATRIALGLGMHRDLTGRSTTLMPGFDRRHYRRLWWLVLQAETMTALEYGRPSMIRAEDYDQPPLSQSDLLNFDGSPDTLACIEYVLLNSELCEIALAMLALNAPRSSLDNAINIDEQLAGLALRLPRNNSFWCCQLRISYSLVVLLLHRTTRSQDSAIISREASSSILTSFESMLSNGTIRQCSYHCSTPLLAAGIHFFQDLKTAKTATSLMRANAAHGQLERLLRPVEELAKYWPHVEALSKLCISLFSRGTAMLSDATVPLLGTQPPSDLTHAEISWQDIMAGYQLPDLRHGLDTEEWMYSL</sequence>
<dbReference type="GO" id="GO:0003677">
    <property type="term" value="F:DNA binding"/>
    <property type="evidence" value="ECO:0007669"/>
    <property type="project" value="UniProtKB-KW"/>
</dbReference>
<evidence type="ECO:0000259" key="6">
    <source>
        <dbReference type="SMART" id="SM00906"/>
    </source>
</evidence>
<dbReference type="InterPro" id="IPR007219">
    <property type="entry name" value="XnlR_reg_dom"/>
</dbReference>
<evidence type="ECO:0000313" key="8">
    <source>
        <dbReference type="Proteomes" id="UP001310594"/>
    </source>
</evidence>
<protein>
    <recommendedName>
        <fullName evidence="6">Xylanolytic transcriptional activator regulatory domain-containing protein</fullName>
    </recommendedName>
</protein>
<dbReference type="InterPro" id="IPR052073">
    <property type="entry name" value="Amide_Lactam_Regulators"/>
</dbReference>
<dbReference type="CDD" id="cd12148">
    <property type="entry name" value="fungal_TF_MHR"/>
    <property type="match status" value="1"/>
</dbReference>
<name>A0AAN8A448_9PEZI</name>
<evidence type="ECO:0000256" key="4">
    <source>
        <dbReference type="ARBA" id="ARBA00023163"/>
    </source>
</evidence>
<gene>
    <name evidence="7" type="ORF">LTR97_002842</name>
</gene>
<feature type="domain" description="Xylanolytic transcriptional activator regulatory" evidence="6">
    <location>
        <begin position="208"/>
        <end position="283"/>
    </location>
</feature>
<dbReference type="SMART" id="SM00906">
    <property type="entry name" value="Fungal_trans"/>
    <property type="match status" value="1"/>
</dbReference>
<dbReference type="GO" id="GO:0008270">
    <property type="term" value="F:zinc ion binding"/>
    <property type="evidence" value="ECO:0007669"/>
    <property type="project" value="InterPro"/>
</dbReference>